<dbReference type="Gene3D" id="3.30.420.40">
    <property type="match status" value="2"/>
</dbReference>
<comment type="caution">
    <text evidence="9">The sequence shown here is derived from an EMBL/GenBank/DDBJ whole genome shotgun (WGS) entry which is preliminary data.</text>
</comment>
<evidence type="ECO:0000256" key="8">
    <source>
        <dbReference type="ARBA" id="ARBA00032386"/>
    </source>
</evidence>
<protein>
    <recommendedName>
        <fullName evidence="3">Glucokinase</fullName>
        <ecNumber evidence="2">2.7.1.2</ecNumber>
    </recommendedName>
    <alternativeName>
        <fullName evidence="8">Glucose kinase</fullName>
    </alternativeName>
</protein>
<keyword evidence="5" id="KW-0547">Nucleotide-binding</keyword>
<evidence type="ECO:0000256" key="6">
    <source>
        <dbReference type="ARBA" id="ARBA00022777"/>
    </source>
</evidence>
<dbReference type="PANTHER" id="PTHR18964:SF173">
    <property type="entry name" value="GLUCOKINASE"/>
    <property type="match status" value="1"/>
</dbReference>
<evidence type="ECO:0000313" key="10">
    <source>
        <dbReference type="Proteomes" id="UP000676325"/>
    </source>
</evidence>
<evidence type="ECO:0000256" key="7">
    <source>
        <dbReference type="ARBA" id="ARBA00022840"/>
    </source>
</evidence>
<dbReference type="InterPro" id="IPR049874">
    <property type="entry name" value="ROK_cs"/>
</dbReference>
<proteinExistence type="inferred from homology"/>
<dbReference type="GO" id="GO:0005737">
    <property type="term" value="C:cytoplasm"/>
    <property type="evidence" value="ECO:0007669"/>
    <property type="project" value="InterPro"/>
</dbReference>
<dbReference type="EMBL" id="JAGSOH010000018">
    <property type="protein sequence ID" value="MBR7826502.1"/>
    <property type="molecule type" value="Genomic_DNA"/>
</dbReference>
<dbReference type="GO" id="GO:0005524">
    <property type="term" value="F:ATP binding"/>
    <property type="evidence" value="ECO:0007669"/>
    <property type="project" value="UniProtKB-KW"/>
</dbReference>
<dbReference type="NCBIfam" id="TIGR00744">
    <property type="entry name" value="ROK_glcA_fam"/>
    <property type="match status" value="1"/>
</dbReference>
<keyword evidence="4 9" id="KW-0808">Transferase</keyword>
<reference evidence="9" key="1">
    <citation type="submission" date="2021-04" db="EMBL/GenBank/DDBJ databases">
        <title>Genome based classification of Actinospica acidithermotolerans sp. nov., an actinobacterium isolated from an Indonesian hot spring.</title>
        <authorList>
            <person name="Kusuma A.B."/>
            <person name="Putra K.E."/>
            <person name="Nafisah S."/>
            <person name="Loh J."/>
            <person name="Nouioui I."/>
            <person name="Goodfellow M."/>
        </authorList>
    </citation>
    <scope>NUCLEOTIDE SEQUENCE</scope>
    <source>
        <strain evidence="9">MGRD01-02</strain>
    </source>
</reference>
<name>A0A941E8J2_9ACTN</name>
<dbReference type="GO" id="GO:0006096">
    <property type="term" value="P:glycolytic process"/>
    <property type="evidence" value="ECO:0007669"/>
    <property type="project" value="InterPro"/>
</dbReference>
<dbReference type="PROSITE" id="PS01125">
    <property type="entry name" value="ROK"/>
    <property type="match status" value="1"/>
</dbReference>
<evidence type="ECO:0000256" key="2">
    <source>
        <dbReference type="ARBA" id="ARBA00012323"/>
    </source>
</evidence>
<comment type="similarity">
    <text evidence="1">Belongs to the ROK (NagC/XylR) family.</text>
</comment>
<evidence type="ECO:0000256" key="1">
    <source>
        <dbReference type="ARBA" id="ARBA00006479"/>
    </source>
</evidence>
<dbReference type="Proteomes" id="UP000676325">
    <property type="component" value="Unassembled WGS sequence"/>
</dbReference>
<evidence type="ECO:0000256" key="3">
    <source>
        <dbReference type="ARBA" id="ARBA00014701"/>
    </source>
</evidence>
<gene>
    <name evidence="9" type="ORF">KDK95_09325</name>
</gene>
<dbReference type="EC" id="2.7.1.2" evidence="2"/>
<keyword evidence="6" id="KW-0418">Kinase</keyword>
<dbReference type="CDD" id="cd24061">
    <property type="entry name" value="ASKHA_NBD_ROK_SgGLK-like"/>
    <property type="match status" value="1"/>
</dbReference>
<dbReference type="RefSeq" id="WP_212517650.1">
    <property type="nucleotide sequence ID" value="NZ_JAGSOH010000018.1"/>
</dbReference>
<dbReference type="AlphaFoldDB" id="A0A941E8J2"/>
<keyword evidence="7" id="KW-0067">ATP-binding</keyword>
<dbReference type="InterPro" id="IPR004654">
    <property type="entry name" value="ROK_glcA"/>
</dbReference>
<dbReference type="Pfam" id="PF00480">
    <property type="entry name" value="ROK"/>
    <property type="match status" value="1"/>
</dbReference>
<evidence type="ECO:0000313" key="9">
    <source>
        <dbReference type="EMBL" id="MBR7826502.1"/>
    </source>
</evidence>
<evidence type="ECO:0000256" key="5">
    <source>
        <dbReference type="ARBA" id="ARBA00022741"/>
    </source>
</evidence>
<dbReference type="InterPro" id="IPR000600">
    <property type="entry name" value="ROK"/>
</dbReference>
<keyword evidence="10" id="KW-1185">Reference proteome</keyword>
<dbReference type="InterPro" id="IPR043129">
    <property type="entry name" value="ATPase_NBD"/>
</dbReference>
<sequence>MALTVGVDIGGTKIAAGVVDEQGAILERVKLATPHDSAQVAATIAEAVNTVRQGHEIEAVGLGAAGFVSADRATVLFAANMSWRNEPLRDRIEAMVNLPVVVENDANVAAWGEARFGAGSGRDNVVMLTIGTGVGGGVIIGGRLLRGHFGIGAELGHYRAVPDGLPCGCGQHGCIEQYASGSALTRIVKQGAAREPERAKILLGLGDGTPEGIVGSHITVAAREGDPVALEGFTEVATWIGQAMADMTAILDPGVIILGGGVSEAGEILVAPARKAYQEKAPAAGQRPLAEVVVATLGPDAGIIGAADLARDRGM</sequence>
<dbReference type="GO" id="GO:0004340">
    <property type="term" value="F:glucokinase activity"/>
    <property type="evidence" value="ECO:0007669"/>
    <property type="project" value="UniProtKB-EC"/>
</dbReference>
<dbReference type="SUPFAM" id="SSF53067">
    <property type="entry name" value="Actin-like ATPase domain"/>
    <property type="match status" value="1"/>
</dbReference>
<dbReference type="PANTHER" id="PTHR18964">
    <property type="entry name" value="ROK (REPRESSOR, ORF, KINASE) FAMILY"/>
    <property type="match status" value="1"/>
</dbReference>
<evidence type="ECO:0000256" key="4">
    <source>
        <dbReference type="ARBA" id="ARBA00022679"/>
    </source>
</evidence>
<accession>A0A941E8J2</accession>
<organism evidence="9 10">
    <name type="scientific">Actinospica acidithermotolerans</name>
    <dbReference type="NCBI Taxonomy" id="2828514"/>
    <lineage>
        <taxon>Bacteria</taxon>
        <taxon>Bacillati</taxon>
        <taxon>Actinomycetota</taxon>
        <taxon>Actinomycetes</taxon>
        <taxon>Catenulisporales</taxon>
        <taxon>Actinospicaceae</taxon>
        <taxon>Actinospica</taxon>
    </lineage>
</organism>